<evidence type="ECO:0000256" key="4">
    <source>
        <dbReference type="RuleBase" id="RU003682"/>
    </source>
</evidence>
<reference evidence="6" key="1">
    <citation type="journal article" date="2017" name="Nature">
        <title>The genome of Chenopodium quinoa.</title>
        <authorList>
            <person name="Jarvis D.E."/>
            <person name="Ho Y.S."/>
            <person name="Lightfoot D.J."/>
            <person name="Schmoeckel S.M."/>
            <person name="Li B."/>
            <person name="Borm T.J.A."/>
            <person name="Ohyanagi H."/>
            <person name="Mineta K."/>
            <person name="Michell C.T."/>
            <person name="Saber N."/>
            <person name="Kharbatia N.M."/>
            <person name="Rupper R.R."/>
            <person name="Sharp A.R."/>
            <person name="Dally N."/>
            <person name="Boughton B.A."/>
            <person name="Woo Y.H."/>
            <person name="Gao G."/>
            <person name="Schijlen E.G.W.M."/>
            <person name="Guo X."/>
            <person name="Momin A.A."/>
            <person name="Negrao S."/>
            <person name="Al-Babili S."/>
            <person name="Gehring C."/>
            <person name="Roessner U."/>
            <person name="Jung C."/>
            <person name="Murphy K."/>
            <person name="Arold S.T."/>
            <person name="Gojobori T."/>
            <person name="van der Linden C.G."/>
            <person name="van Loo E.N."/>
            <person name="Jellen E.N."/>
            <person name="Maughan P.J."/>
            <person name="Tester M."/>
        </authorList>
    </citation>
    <scope>NUCLEOTIDE SEQUENCE [LARGE SCALE GENOMIC DNA]</scope>
    <source>
        <strain evidence="6">cv. PI 614886</strain>
    </source>
</reference>
<keyword evidence="4" id="KW-0560">Oxidoreductase</keyword>
<dbReference type="AlphaFoldDB" id="A0A803LH21"/>
<evidence type="ECO:0000256" key="2">
    <source>
        <dbReference type="ARBA" id="ARBA00022723"/>
    </source>
</evidence>
<dbReference type="InterPro" id="IPR044861">
    <property type="entry name" value="IPNS-like_FE2OG_OXY"/>
</dbReference>
<accession>A0A803LH21</accession>
<keyword evidence="3 4" id="KW-0408">Iron</keyword>
<sequence length="398" mass="45511">MAMAQVSPLTKQELASKLVQEIAKKGDEIPEDFFRKDDFPEAIDAPDLWRGDLLIDFSLLSSYSEPELAKLRSALSKWGCFQLINHGIEVSFLEEFIEVSKQFFALPLEEKLKYSAADDIDQGYGTDSAYSGSQIRTWNDRLLPFLLPKEIVRLECWPQKPVKFREMIEEYSKKISKVNKVLCKAMSRSLGLEENCLDHTMITYLLPEVEGLQILKDGQWYKAAVIPGALFINFGDLGEARTNGVFKSAVHRVITNSAKDRISAVMFFNPDDDEVEPLNELISADQPQLYRKITMKEYTPKIFEIFSLGLRPLDAFRVATCRVFKRARHRVDKKSEDRIFMAMFFSRKEDYAIETPSELIISAHCQIVSSLNSTLFIPQYLLPELNSSSSDQPSLTDR</sequence>
<evidence type="ECO:0000256" key="3">
    <source>
        <dbReference type="ARBA" id="ARBA00023004"/>
    </source>
</evidence>
<reference evidence="6" key="2">
    <citation type="submission" date="2021-03" db="UniProtKB">
        <authorList>
            <consortium name="EnsemblPlants"/>
        </authorList>
    </citation>
    <scope>IDENTIFICATION</scope>
</reference>
<dbReference type="SUPFAM" id="SSF51197">
    <property type="entry name" value="Clavaminate synthase-like"/>
    <property type="match status" value="1"/>
</dbReference>
<organism evidence="6 7">
    <name type="scientific">Chenopodium quinoa</name>
    <name type="common">Quinoa</name>
    <dbReference type="NCBI Taxonomy" id="63459"/>
    <lineage>
        <taxon>Eukaryota</taxon>
        <taxon>Viridiplantae</taxon>
        <taxon>Streptophyta</taxon>
        <taxon>Embryophyta</taxon>
        <taxon>Tracheophyta</taxon>
        <taxon>Spermatophyta</taxon>
        <taxon>Magnoliopsida</taxon>
        <taxon>eudicotyledons</taxon>
        <taxon>Gunneridae</taxon>
        <taxon>Pentapetalae</taxon>
        <taxon>Caryophyllales</taxon>
        <taxon>Chenopodiaceae</taxon>
        <taxon>Chenopodioideae</taxon>
        <taxon>Atripliceae</taxon>
        <taxon>Chenopodium</taxon>
    </lineage>
</organism>
<evidence type="ECO:0000256" key="1">
    <source>
        <dbReference type="ARBA" id="ARBA00008056"/>
    </source>
</evidence>
<dbReference type="PANTHER" id="PTHR47991">
    <property type="entry name" value="OXOGLUTARATE/IRON-DEPENDENT DIOXYGENASE"/>
    <property type="match status" value="1"/>
</dbReference>
<dbReference type="InterPro" id="IPR027443">
    <property type="entry name" value="IPNS-like_sf"/>
</dbReference>
<evidence type="ECO:0000313" key="7">
    <source>
        <dbReference type="Proteomes" id="UP000596660"/>
    </source>
</evidence>
<comment type="similarity">
    <text evidence="1 4">Belongs to the iron/ascorbate-dependent oxidoreductase family.</text>
</comment>
<dbReference type="PROSITE" id="PS51471">
    <property type="entry name" value="FE2OG_OXY"/>
    <property type="match status" value="1"/>
</dbReference>
<dbReference type="GO" id="GO:0046872">
    <property type="term" value="F:metal ion binding"/>
    <property type="evidence" value="ECO:0007669"/>
    <property type="project" value="UniProtKB-KW"/>
</dbReference>
<feature type="domain" description="Fe2OG dioxygenase" evidence="5">
    <location>
        <begin position="160"/>
        <end position="270"/>
    </location>
</feature>
<dbReference type="Pfam" id="PF03171">
    <property type="entry name" value="2OG-FeII_Oxy"/>
    <property type="match status" value="1"/>
</dbReference>
<proteinExistence type="inferred from homology"/>
<dbReference type="Gramene" id="AUR62013268-RA">
    <property type="protein sequence ID" value="AUR62013268-RA:cds"/>
    <property type="gene ID" value="AUR62013268"/>
</dbReference>
<dbReference type="EnsemblPlants" id="AUR62013268-RA">
    <property type="protein sequence ID" value="AUR62013268-RA:cds"/>
    <property type="gene ID" value="AUR62013268"/>
</dbReference>
<evidence type="ECO:0000259" key="5">
    <source>
        <dbReference type="PROSITE" id="PS51471"/>
    </source>
</evidence>
<dbReference type="Pfam" id="PF14226">
    <property type="entry name" value="DIOX_N"/>
    <property type="match status" value="1"/>
</dbReference>
<protein>
    <recommendedName>
        <fullName evidence="5">Fe2OG dioxygenase domain-containing protein</fullName>
    </recommendedName>
</protein>
<dbReference type="Proteomes" id="UP000596660">
    <property type="component" value="Unplaced"/>
</dbReference>
<dbReference type="InterPro" id="IPR005123">
    <property type="entry name" value="Oxoglu/Fe-dep_dioxygenase_dom"/>
</dbReference>
<dbReference type="InterPro" id="IPR026992">
    <property type="entry name" value="DIOX_N"/>
</dbReference>
<keyword evidence="7" id="KW-1185">Reference proteome</keyword>
<evidence type="ECO:0000313" key="6">
    <source>
        <dbReference type="EnsemblPlants" id="AUR62013268-RA:cds"/>
    </source>
</evidence>
<dbReference type="GO" id="GO:0016491">
    <property type="term" value="F:oxidoreductase activity"/>
    <property type="evidence" value="ECO:0007669"/>
    <property type="project" value="UniProtKB-KW"/>
</dbReference>
<dbReference type="Gene3D" id="2.60.120.330">
    <property type="entry name" value="B-lactam Antibiotic, Isopenicillin N Synthase, Chain"/>
    <property type="match status" value="2"/>
</dbReference>
<name>A0A803LH21_CHEQI</name>
<dbReference type="InterPro" id="IPR050295">
    <property type="entry name" value="Plant_2OG-oxidoreductases"/>
</dbReference>
<keyword evidence="2 4" id="KW-0479">Metal-binding</keyword>
<dbReference type="OMA" id="FRIMIEE"/>